<dbReference type="AlphaFoldDB" id="A0A0G0BZ01"/>
<accession>A0A0G0BZ01</accession>
<organism evidence="1 2">
    <name type="scientific">candidate division WS6 bacterium GW2011_GWF1_35_23</name>
    <dbReference type="NCBI Taxonomy" id="1619097"/>
    <lineage>
        <taxon>Bacteria</taxon>
        <taxon>Candidatus Dojkabacteria</taxon>
    </lineage>
</organism>
<dbReference type="Proteomes" id="UP000034816">
    <property type="component" value="Unassembled WGS sequence"/>
</dbReference>
<comment type="caution">
    <text evidence="1">The sequence shown here is derived from an EMBL/GenBank/DDBJ whole genome shotgun (WGS) entry which is preliminary data.</text>
</comment>
<reference evidence="1 2" key="1">
    <citation type="journal article" date="2015" name="Nature">
        <title>rRNA introns, odd ribosomes, and small enigmatic genomes across a large radiation of phyla.</title>
        <authorList>
            <person name="Brown C.T."/>
            <person name="Hug L.A."/>
            <person name="Thomas B.C."/>
            <person name="Sharon I."/>
            <person name="Castelle C.J."/>
            <person name="Singh A."/>
            <person name="Wilkins M.J."/>
            <person name="Williams K.H."/>
            <person name="Banfield J.F."/>
        </authorList>
    </citation>
    <scope>NUCLEOTIDE SEQUENCE [LARGE SCALE GENOMIC DNA]</scope>
</reference>
<evidence type="ECO:0000313" key="2">
    <source>
        <dbReference type="Proteomes" id="UP000034816"/>
    </source>
</evidence>
<name>A0A0G0BZ01_9BACT</name>
<proteinExistence type="predicted"/>
<protein>
    <submittedName>
        <fullName evidence="1">Uncharacterized protein</fullName>
    </submittedName>
</protein>
<evidence type="ECO:0000313" key="1">
    <source>
        <dbReference type="EMBL" id="KKP74584.1"/>
    </source>
</evidence>
<gene>
    <name evidence="1" type="ORF">UR73_C0038G0017</name>
</gene>
<sequence>MKKFVIDIHEMGTHPEGDEILDIESELNKIELSKAIKNISSQPEPQVMQKIAGLTADKIKLLAAQYYLESKPDWIDKNSEGDTKFGWRQGFRYAIKYLTESNFSA</sequence>
<dbReference type="EMBL" id="LBQH01000038">
    <property type="protein sequence ID" value="KKP74584.1"/>
    <property type="molecule type" value="Genomic_DNA"/>
</dbReference>